<proteinExistence type="predicted"/>
<sequence>MTPKTFGWLALCLICAASLIEECVGKTECIRKSKECADRRINSHKGTGKRDLLQVFQDAIYQYCLELYGCEEGKKSVCRRVGISERSYTDKDIRTNLINKCRRWKVSIVYVREELTGHYINIDRIND</sequence>
<evidence type="ECO:0000313" key="3">
    <source>
        <dbReference type="Proteomes" id="UP001642540"/>
    </source>
</evidence>
<dbReference type="Proteomes" id="UP001642540">
    <property type="component" value="Unassembled WGS sequence"/>
</dbReference>
<name>A0ABP1R2K9_9HEXA</name>
<keyword evidence="3" id="KW-1185">Reference proteome</keyword>
<accession>A0ABP1R2K9</accession>
<evidence type="ECO:0000256" key="1">
    <source>
        <dbReference type="SAM" id="SignalP"/>
    </source>
</evidence>
<comment type="caution">
    <text evidence="2">The sequence shown here is derived from an EMBL/GenBank/DDBJ whole genome shotgun (WGS) entry which is preliminary data.</text>
</comment>
<keyword evidence="1" id="KW-0732">Signal</keyword>
<feature type="chain" id="PRO_5046257022" evidence="1">
    <location>
        <begin position="26"/>
        <end position="127"/>
    </location>
</feature>
<feature type="signal peptide" evidence="1">
    <location>
        <begin position="1"/>
        <end position="25"/>
    </location>
</feature>
<organism evidence="2 3">
    <name type="scientific">Orchesella dallaii</name>
    <dbReference type="NCBI Taxonomy" id="48710"/>
    <lineage>
        <taxon>Eukaryota</taxon>
        <taxon>Metazoa</taxon>
        <taxon>Ecdysozoa</taxon>
        <taxon>Arthropoda</taxon>
        <taxon>Hexapoda</taxon>
        <taxon>Collembola</taxon>
        <taxon>Entomobryomorpha</taxon>
        <taxon>Entomobryoidea</taxon>
        <taxon>Orchesellidae</taxon>
        <taxon>Orchesellinae</taxon>
        <taxon>Orchesella</taxon>
    </lineage>
</organism>
<gene>
    <name evidence="2" type="ORF">ODALV1_LOCUS17114</name>
</gene>
<evidence type="ECO:0000313" key="2">
    <source>
        <dbReference type="EMBL" id="CAL8116010.1"/>
    </source>
</evidence>
<protein>
    <submittedName>
        <fullName evidence="2">Uncharacterized protein</fullName>
    </submittedName>
</protein>
<reference evidence="2 3" key="1">
    <citation type="submission" date="2024-08" db="EMBL/GenBank/DDBJ databases">
        <authorList>
            <person name="Cucini C."/>
            <person name="Frati F."/>
        </authorList>
    </citation>
    <scope>NUCLEOTIDE SEQUENCE [LARGE SCALE GENOMIC DNA]</scope>
</reference>
<dbReference type="EMBL" id="CAXLJM020000051">
    <property type="protein sequence ID" value="CAL8116010.1"/>
    <property type="molecule type" value="Genomic_DNA"/>
</dbReference>